<sequence>LINDAISICSLLFAHFVSLSKLSTLAITETTIKRWFADFKHCGRRNKAVTTKNIKKNPQNHFDDLKVKLYESNDIIKLSKERVAFVLH</sequence>
<dbReference type="GO" id="GO:0008168">
    <property type="term" value="F:methyltransferase activity"/>
    <property type="evidence" value="ECO:0007669"/>
    <property type="project" value="UniProtKB-KW"/>
</dbReference>
<keyword evidence="1" id="KW-0732">Signal</keyword>
<dbReference type="GO" id="GO:0032259">
    <property type="term" value="P:methylation"/>
    <property type="evidence" value="ECO:0007669"/>
    <property type="project" value="UniProtKB-KW"/>
</dbReference>
<evidence type="ECO:0000256" key="1">
    <source>
        <dbReference type="SAM" id="SignalP"/>
    </source>
</evidence>
<reference evidence="2" key="1">
    <citation type="submission" date="2014-05" db="EMBL/GenBank/DDBJ databases">
        <authorList>
            <person name="Chronopoulou M."/>
        </authorList>
    </citation>
    <scope>NUCLEOTIDE SEQUENCE</scope>
    <source>
        <tissue evidence="2">Whole organism</tissue>
    </source>
</reference>
<accession>A0A0K2VKX1</accession>
<name>A0A0K2VKX1_LEPSM</name>
<evidence type="ECO:0000313" key="2">
    <source>
        <dbReference type="EMBL" id="CDW51104.1"/>
    </source>
</evidence>
<feature type="signal peptide" evidence="1">
    <location>
        <begin position="1"/>
        <end position="19"/>
    </location>
</feature>
<feature type="non-terminal residue" evidence="2">
    <location>
        <position position="1"/>
    </location>
</feature>
<organism evidence="2">
    <name type="scientific">Lepeophtheirus salmonis</name>
    <name type="common">Salmon louse</name>
    <name type="synonym">Caligus salmonis</name>
    <dbReference type="NCBI Taxonomy" id="72036"/>
    <lineage>
        <taxon>Eukaryota</taxon>
        <taxon>Metazoa</taxon>
        <taxon>Ecdysozoa</taxon>
        <taxon>Arthropoda</taxon>
        <taxon>Crustacea</taxon>
        <taxon>Multicrustacea</taxon>
        <taxon>Hexanauplia</taxon>
        <taxon>Copepoda</taxon>
        <taxon>Siphonostomatoida</taxon>
        <taxon>Caligidae</taxon>
        <taxon>Lepeophtheirus</taxon>
    </lineage>
</organism>
<protein>
    <submittedName>
        <fullName evidence="2">Histonelysine Nmethyltransferase SETMARlike [Hydra vulgaris]</fullName>
    </submittedName>
</protein>
<dbReference type="AlphaFoldDB" id="A0A0K2VKX1"/>
<proteinExistence type="predicted"/>
<keyword evidence="2" id="KW-0808">Transferase</keyword>
<dbReference type="EMBL" id="HACA01033742">
    <property type="protein sequence ID" value="CDW51104.1"/>
    <property type="molecule type" value="Transcribed_RNA"/>
</dbReference>
<feature type="chain" id="PRO_5005489552" evidence="1">
    <location>
        <begin position="20"/>
        <end position="88"/>
    </location>
</feature>
<keyword evidence="2" id="KW-0489">Methyltransferase</keyword>